<dbReference type="EMBL" id="CAJGYO010000010">
    <property type="protein sequence ID" value="CAD6256076.1"/>
    <property type="molecule type" value="Genomic_DNA"/>
</dbReference>
<dbReference type="Proteomes" id="UP000604825">
    <property type="component" value="Unassembled WGS sequence"/>
</dbReference>
<dbReference type="AlphaFoldDB" id="A0A811QIS7"/>
<evidence type="ECO:0000313" key="3">
    <source>
        <dbReference type="Proteomes" id="UP000604825"/>
    </source>
</evidence>
<proteinExistence type="predicted"/>
<keyword evidence="3" id="KW-1185">Reference proteome</keyword>
<dbReference type="Gene3D" id="3.20.20.210">
    <property type="match status" value="1"/>
</dbReference>
<dbReference type="GO" id="GO:0008652">
    <property type="term" value="P:amino acid biosynthetic process"/>
    <property type="evidence" value="ECO:0007669"/>
    <property type="project" value="InterPro"/>
</dbReference>
<comment type="caution">
    <text evidence="2">The sequence shown here is derived from an EMBL/GenBank/DDBJ whole genome shotgun (WGS) entry which is preliminary data.</text>
</comment>
<gene>
    <name evidence="2" type="ORF">NCGR_LOCUS39599</name>
</gene>
<dbReference type="SUPFAM" id="SSF51726">
    <property type="entry name" value="UROD/MetE-like"/>
    <property type="match status" value="1"/>
</dbReference>
<protein>
    <recommendedName>
        <fullName evidence="1">Cobalamin-independent methionine synthase MetE N-terminal domain-containing protein</fullName>
    </recommendedName>
</protein>
<name>A0A811QIS7_9POAL</name>
<dbReference type="GO" id="GO:0003871">
    <property type="term" value="F:5-methyltetrahydropteroyltriglutamate-homocysteine S-methyltransferase activity"/>
    <property type="evidence" value="ECO:0007669"/>
    <property type="project" value="InterPro"/>
</dbReference>
<organism evidence="2 3">
    <name type="scientific">Miscanthus lutarioriparius</name>
    <dbReference type="NCBI Taxonomy" id="422564"/>
    <lineage>
        <taxon>Eukaryota</taxon>
        <taxon>Viridiplantae</taxon>
        <taxon>Streptophyta</taxon>
        <taxon>Embryophyta</taxon>
        <taxon>Tracheophyta</taxon>
        <taxon>Spermatophyta</taxon>
        <taxon>Magnoliopsida</taxon>
        <taxon>Liliopsida</taxon>
        <taxon>Poales</taxon>
        <taxon>Poaceae</taxon>
        <taxon>PACMAD clade</taxon>
        <taxon>Panicoideae</taxon>
        <taxon>Andropogonodae</taxon>
        <taxon>Andropogoneae</taxon>
        <taxon>Saccharinae</taxon>
        <taxon>Miscanthus</taxon>
    </lineage>
</organism>
<feature type="domain" description="Cobalamin-independent methionine synthase MetE N-terminal" evidence="1">
    <location>
        <begin position="1"/>
        <end position="153"/>
    </location>
</feature>
<sequence length="169" mass="18769">MEMTKWFDTNYHFIVPELGPSTKFTYASHKVVSEYKEAKALGIDTVPVLVGPVSYLLLSKPAKGVEKSFSLLSLLGSILPIYKEVVSKLKAAGASWIQFDEPTLVKDLDAHELAAFSMSIHFFLGRVWFVKYLGNGLANIQTVGKVLTVGVGLNCRQRVNCRQRFQLSA</sequence>
<dbReference type="OrthoDB" id="1053771at2759"/>
<accession>A0A811QIS7</accession>
<dbReference type="InterPro" id="IPR038071">
    <property type="entry name" value="UROD/MetE-like_sf"/>
</dbReference>
<evidence type="ECO:0000259" key="1">
    <source>
        <dbReference type="Pfam" id="PF08267"/>
    </source>
</evidence>
<reference evidence="2" key="1">
    <citation type="submission" date="2020-10" db="EMBL/GenBank/DDBJ databases">
        <authorList>
            <person name="Han B."/>
            <person name="Lu T."/>
            <person name="Zhao Q."/>
            <person name="Huang X."/>
            <person name="Zhao Y."/>
        </authorList>
    </citation>
    <scope>NUCLEOTIDE SEQUENCE</scope>
</reference>
<dbReference type="InterPro" id="IPR013215">
    <property type="entry name" value="Cbl-indep_Met_Synth_N"/>
</dbReference>
<dbReference type="GO" id="GO:0008270">
    <property type="term" value="F:zinc ion binding"/>
    <property type="evidence" value="ECO:0007669"/>
    <property type="project" value="InterPro"/>
</dbReference>
<dbReference type="Pfam" id="PF08267">
    <property type="entry name" value="Meth_synt_1"/>
    <property type="match status" value="1"/>
</dbReference>
<evidence type="ECO:0000313" key="2">
    <source>
        <dbReference type="EMBL" id="CAD6256076.1"/>
    </source>
</evidence>
<dbReference type="PANTHER" id="PTHR30519">
    <property type="entry name" value="5-METHYLTETRAHYDROPTEROYLTRIGLUTAMATE--HOMOCYSTEINE METHYLTRANSFERASE"/>
    <property type="match status" value="1"/>
</dbReference>